<evidence type="ECO:0000256" key="4">
    <source>
        <dbReference type="ARBA" id="ARBA00022475"/>
    </source>
</evidence>
<evidence type="ECO:0000256" key="9">
    <source>
        <dbReference type="RuleBase" id="RU363032"/>
    </source>
</evidence>
<evidence type="ECO:0000256" key="6">
    <source>
        <dbReference type="ARBA" id="ARBA00022692"/>
    </source>
</evidence>
<sequence>MFQKTPLFRVLRIVGLILLLLWTGFPVLFLFISTFKTPREIFSYPPSLLFTPTVMNFHSLANDWPQFFASLGNSAIVAFGASLLTILVATPAGYALSRYRTRFLEGTAFFMLAVRMYPPIVLTIPLFPALSRIGLVDTYWVLILLYSTFYISLCAWLMKTFMDGVPVELEEAAAIDGANIFQRITKIVIPLSLHGIVSTAIFVTIFAWKEFTFAYIFTGTKTHTAPIVLDQMLSPVTGVTWGPLFAAATTQLVPILIFVWLVQSYLVEGLKTGAVKG</sequence>
<feature type="transmembrane region" description="Helical" evidence="9">
    <location>
        <begin position="187"/>
        <end position="208"/>
    </location>
</feature>
<keyword evidence="8 9" id="KW-0472">Membrane</keyword>
<gene>
    <name evidence="11" type="ORF">GF339_07375</name>
</gene>
<dbReference type="Gene3D" id="1.10.3720.10">
    <property type="entry name" value="MetI-like"/>
    <property type="match status" value="1"/>
</dbReference>
<dbReference type="AlphaFoldDB" id="A0A9D5Q5A1"/>
<dbReference type="InterPro" id="IPR050901">
    <property type="entry name" value="BP-dep_ABC_trans_perm"/>
</dbReference>
<feature type="domain" description="ABC transmembrane type-1" evidence="10">
    <location>
        <begin position="71"/>
        <end position="262"/>
    </location>
</feature>
<evidence type="ECO:0000256" key="3">
    <source>
        <dbReference type="ARBA" id="ARBA00022448"/>
    </source>
</evidence>
<feature type="transmembrane region" description="Helical" evidence="9">
    <location>
        <begin position="12"/>
        <end position="35"/>
    </location>
</feature>
<evidence type="ECO:0000256" key="5">
    <source>
        <dbReference type="ARBA" id="ARBA00022597"/>
    </source>
</evidence>
<feature type="transmembrane region" description="Helical" evidence="9">
    <location>
        <begin position="75"/>
        <end position="96"/>
    </location>
</feature>
<dbReference type="Pfam" id="PF00528">
    <property type="entry name" value="BPD_transp_1"/>
    <property type="match status" value="1"/>
</dbReference>
<dbReference type="InterPro" id="IPR035906">
    <property type="entry name" value="MetI-like_sf"/>
</dbReference>
<dbReference type="Proteomes" id="UP000649604">
    <property type="component" value="Unassembled WGS sequence"/>
</dbReference>
<comment type="caution">
    <text evidence="11">The sequence shown here is derived from an EMBL/GenBank/DDBJ whole genome shotgun (WGS) entry which is preliminary data.</text>
</comment>
<protein>
    <submittedName>
        <fullName evidence="11">ABC transporter permease subunit</fullName>
    </submittedName>
</protein>
<dbReference type="EMBL" id="WJJP01000228">
    <property type="protein sequence ID" value="MBD3324390.1"/>
    <property type="molecule type" value="Genomic_DNA"/>
</dbReference>
<comment type="subcellular location">
    <subcellularLocation>
        <location evidence="1 9">Cell membrane</location>
        <topology evidence="1 9">Multi-pass membrane protein</topology>
    </subcellularLocation>
</comment>
<dbReference type="CDD" id="cd06261">
    <property type="entry name" value="TM_PBP2"/>
    <property type="match status" value="1"/>
</dbReference>
<evidence type="ECO:0000259" key="10">
    <source>
        <dbReference type="PROSITE" id="PS50928"/>
    </source>
</evidence>
<evidence type="ECO:0000313" key="12">
    <source>
        <dbReference type="Proteomes" id="UP000649604"/>
    </source>
</evidence>
<evidence type="ECO:0000256" key="8">
    <source>
        <dbReference type="ARBA" id="ARBA00023136"/>
    </source>
</evidence>
<feature type="transmembrane region" description="Helical" evidence="9">
    <location>
        <begin position="139"/>
        <end position="158"/>
    </location>
</feature>
<feature type="transmembrane region" description="Helical" evidence="9">
    <location>
        <begin position="108"/>
        <end position="127"/>
    </location>
</feature>
<keyword evidence="3 9" id="KW-0813">Transport</keyword>
<feature type="transmembrane region" description="Helical" evidence="9">
    <location>
        <begin position="241"/>
        <end position="262"/>
    </location>
</feature>
<reference evidence="11" key="1">
    <citation type="submission" date="2019-11" db="EMBL/GenBank/DDBJ databases">
        <title>Microbial mats filling the niche in hypersaline microbial mats.</title>
        <authorList>
            <person name="Wong H.L."/>
            <person name="Macleod F.I."/>
            <person name="White R.A. III"/>
            <person name="Burns B.P."/>
        </authorList>
    </citation>
    <scope>NUCLEOTIDE SEQUENCE</scope>
    <source>
        <strain evidence="11">Rbin_158</strain>
    </source>
</reference>
<keyword evidence="6 9" id="KW-0812">Transmembrane</keyword>
<dbReference type="InterPro" id="IPR000515">
    <property type="entry name" value="MetI-like"/>
</dbReference>
<dbReference type="GO" id="GO:0055085">
    <property type="term" value="P:transmembrane transport"/>
    <property type="evidence" value="ECO:0007669"/>
    <property type="project" value="InterPro"/>
</dbReference>
<evidence type="ECO:0000313" key="11">
    <source>
        <dbReference type="EMBL" id="MBD3324390.1"/>
    </source>
</evidence>
<dbReference type="SUPFAM" id="SSF161098">
    <property type="entry name" value="MetI-like"/>
    <property type="match status" value="1"/>
</dbReference>
<dbReference type="PANTHER" id="PTHR32243">
    <property type="entry name" value="MALTOSE TRANSPORT SYSTEM PERMEASE-RELATED"/>
    <property type="match status" value="1"/>
</dbReference>
<organism evidence="11 12">
    <name type="scientific">candidate division KSB3 bacterium</name>
    <dbReference type="NCBI Taxonomy" id="2044937"/>
    <lineage>
        <taxon>Bacteria</taxon>
        <taxon>candidate division KSB3</taxon>
    </lineage>
</organism>
<keyword evidence="5" id="KW-0762">Sugar transport</keyword>
<keyword evidence="4" id="KW-1003">Cell membrane</keyword>
<name>A0A9D5Q5A1_9BACT</name>
<comment type="similarity">
    <text evidence="2">Belongs to the binding-protein-dependent transport system permease family. MalFG subfamily.</text>
</comment>
<accession>A0A9D5Q5A1</accession>
<evidence type="ECO:0000256" key="2">
    <source>
        <dbReference type="ARBA" id="ARBA00009047"/>
    </source>
</evidence>
<keyword evidence="7 9" id="KW-1133">Transmembrane helix</keyword>
<evidence type="ECO:0000256" key="7">
    <source>
        <dbReference type="ARBA" id="ARBA00022989"/>
    </source>
</evidence>
<evidence type="ECO:0000256" key="1">
    <source>
        <dbReference type="ARBA" id="ARBA00004651"/>
    </source>
</evidence>
<dbReference type="PANTHER" id="PTHR32243:SF50">
    <property type="entry name" value="MALTOSE_MALTODEXTRIN TRANSPORT SYSTEM PERMEASE PROTEIN MALG"/>
    <property type="match status" value="1"/>
</dbReference>
<dbReference type="GO" id="GO:0005886">
    <property type="term" value="C:plasma membrane"/>
    <property type="evidence" value="ECO:0007669"/>
    <property type="project" value="UniProtKB-SubCell"/>
</dbReference>
<proteinExistence type="inferred from homology"/>
<dbReference type="PROSITE" id="PS50928">
    <property type="entry name" value="ABC_TM1"/>
    <property type="match status" value="1"/>
</dbReference>